<organism evidence="6 7">
    <name type="scientific">Bacteroides ovatus</name>
    <dbReference type="NCBI Taxonomy" id="28116"/>
    <lineage>
        <taxon>Bacteria</taxon>
        <taxon>Pseudomonadati</taxon>
        <taxon>Bacteroidota</taxon>
        <taxon>Bacteroidia</taxon>
        <taxon>Bacteroidales</taxon>
        <taxon>Bacteroidaceae</taxon>
        <taxon>Bacteroides</taxon>
    </lineage>
</organism>
<evidence type="ECO:0000313" key="6">
    <source>
        <dbReference type="EMBL" id="RGX12912.1"/>
    </source>
</evidence>
<dbReference type="PROSITE" id="PS51379">
    <property type="entry name" value="4FE4S_FER_2"/>
    <property type="match status" value="2"/>
</dbReference>
<name>A0A413EY79_BACOV</name>
<dbReference type="Proteomes" id="UP000286031">
    <property type="component" value="Unassembled WGS sequence"/>
</dbReference>
<dbReference type="InterPro" id="IPR011004">
    <property type="entry name" value="Trimer_LpxA-like_sf"/>
</dbReference>
<proteinExistence type="predicted"/>
<dbReference type="GO" id="GO:0046872">
    <property type="term" value="F:metal ion binding"/>
    <property type="evidence" value="ECO:0007669"/>
    <property type="project" value="UniProtKB-KW"/>
</dbReference>
<reference evidence="5 8" key="2">
    <citation type="journal article" date="2019" name="Nat. Med.">
        <title>A library of human gut bacterial isolates paired with longitudinal multiomics data enables mechanistic microbiome research.</title>
        <authorList>
            <person name="Poyet M."/>
            <person name="Groussin M."/>
            <person name="Gibbons S.M."/>
            <person name="Avila-Pacheco J."/>
            <person name="Jiang X."/>
            <person name="Kearney S.M."/>
            <person name="Perrotta A.R."/>
            <person name="Berdy B."/>
            <person name="Zhao S."/>
            <person name="Lieberman T.D."/>
            <person name="Swanson P.K."/>
            <person name="Smith M."/>
            <person name="Roesemann S."/>
            <person name="Alexander J.E."/>
            <person name="Rich S.A."/>
            <person name="Livny J."/>
            <person name="Vlamakis H."/>
            <person name="Clish C."/>
            <person name="Bullock K."/>
            <person name="Deik A."/>
            <person name="Scott J."/>
            <person name="Pierce K.A."/>
            <person name="Xavier R.J."/>
            <person name="Alm E.J."/>
        </authorList>
    </citation>
    <scope>NUCLEOTIDE SEQUENCE [LARGE SCALE GENOMIC DNA]</scope>
    <source>
        <strain evidence="5 8">BIOML-A15</strain>
    </source>
</reference>
<dbReference type="Pfam" id="PF00132">
    <property type="entry name" value="Hexapep"/>
    <property type="match status" value="1"/>
</dbReference>
<dbReference type="CDD" id="cd04647">
    <property type="entry name" value="LbH_MAT_like"/>
    <property type="match status" value="1"/>
</dbReference>
<dbReference type="PROSITE" id="PS00198">
    <property type="entry name" value="4FE4S_FER_1"/>
    <property type="match status" value="1"/>
</dbReference>
<dbReference type="PANTHER" id="PTHR43193">
    <property type="match status" value="1"/>
</dbReference>
<keyword evidence="1" id="KW-0479">Metal-binding</keyword>
<evidence type="ECO:0000313" key="8">
    <source>
        <dbReference type="Proteomes" id="UP000424805"/>
    </source>
</evidence>
<dbReference type="Gene3D" id="3.30.70.20">
    <property type="match status" value="1"/>
</dbReference>
<comment type="caution">
    <text evidence="6">The sequence shown here is derived from an EMBL/GenBank/DDBJ whole genome shotgun (WGS) entry which is preliminary data.</text>
</comment>
<dbReference type="InterPro" id="IPR017900">
    <property type="entry name" value="4Fe4S_Fe_S_CS"/>
</dbReference>
<dbReference type="SUPFAM" id="SSF54862">
    <property type="entry name" value="4Fe-4S ferredoxins"/>
    <property type="match status" value="1"/>
</dbReference>
<accession>A0A413EY79</accession>
<dbReference type="InterPro" id="IPR007525">
    <property type="entry name" value="FrhB_FdhB_C"/>
</dbReference>
<dbReference type="Pfam" id="PF04432">
    <property type="entry name" value="FrhB_FdhB_C"/>
    <property type="match status" value="1"/>
</dbReference>
<evidence type="ECO:0000313" key="7">
    <source>
        <dbReference type="Proteomes" id="UP000286031"/>
    </source>
</evidence>
<dbReference type="Gene3D" id="2.160.10.10">
    <property type="entry name" value="Hexapeptide repeat proteins"/>
    <property type="match status" value="1"/>
</dbReference>
<dbReference type="InterPro" id="IPR001451">
    <property type="entry name" value="Hexapep"/>
</dbReference>
<evidence type="ECO:0000259" key="4">
    <source>
        <dbReference type="PROSITE" id="PS51379"/>
    </source>
</evidence>
<keyword evidence="3" id="KW-0411">Iron-sulfur</keyword>
<dbReference type="Pfam" id="PF12838">
    <property type="entry name" value="Fer4_7"/>
    <property type="match status" value="1"/>
</dbReference>
<evidence type="ECO:0000313" key="5">
    <source>
        <dbReference type="EMBL" id="KAA4619513.1"/>
    </source>
</evidence>
<dbReference type="GO" id="GO:0051536">
    <property type="term" value="F:iron-sulfur cluster binding"/>
    <property type="evidence" value="ECO:0007669"/>
    <property type="project" value="UniProtKB-KW"/>
</dbReference>
<feature type="domain" description="4Fe-4S ferredoxin-type" evidence="4">
    <location>
        <begin position="1"/>
        <end position="30"/>
    </location>
</feature>
<dbReference type="EMBL" id="QSBI01000002">
    <property type="protein sequence ID" value="RGX12912.1"/>
    <property type="molecule type" value="Genomic_DNA"/>
</dbReference>
<evidence type="ECO:0000256" key="3">
    <source>
        <dbReference type="ARBA" id="ARBA00023014"/>
    </source>
</evidence>
<dbReference type="PANTHER" id="PTHR43193:SF2">
    <property type="entry name" value="POLYFERREDOXIN PROTEIN FWDF"/>
    <property type="match status" value="1"/>
</dbReference>
<dbReference type="Proteomes" id="UP000424805">
    <property type="component" value="Unassembled WGS sequence"/>
</dbReference>
<protein>
    <submittedName>
        <fullName evidence="6">4Fe-4S dicluster domain-containing protein</fullName>
    </submittedName>
</protein>
<evidence type="ECO:0000256" key="2">
    <source>
        <dbReference type="ARBA" id="ARBA00023004"/>
    </source>
</evidence>
<dbReference type="SUPFAM" id="SSF51161">
    <property type="entry name" value="Trimeric LpxA-like enzymes"/>
    <property type="match status" value="1"/>
</dbReference>
<dbReference type="AlphaFoldDB" id="A0A413EY79"/>
<dbReference type="EMBL" id="VWFP01000044">
    <property type="protein sequence ID" value="KAA4619513.1"/>
    <property type="molecule type" value="Genomic_DNA"/>
</dbReference>
<reference evidence="6 7" key="1">
    <citation type="submission" date="2018-08" db="EMBL/GenBank/DDBJ databases">
        <title>A genome reference for cultivated species of the human gut microbiota.</title>
        <authorList>
            <person name="Zou Y."/>
            <person name="Xue W."/>
            <person name="Luo G."/>
        </authorList>
    </citation>
    <scope>NUCLEOTIDE SEQUENCE [LARGE SCALE GENOMIC DNA]</scope>
    <source>
        <strain evidence="6 7">AF04-46</strain>
    </source>
</reference>
<dbReference type="InterPro" id="IPR052977">
    <property type="entry name" value="Polyferredoxin-like_ET"/>
</dbReference>
<keyword evidence="2" id="KW-0408">Iron</keyword>
<gene>
    <name evidence="6" type="ORF">DWV35_03180</name>
    <name evidence="5" type="ORF">F3B90_25170</name>
</gene>
<evidence type="ECO:0000256" key="1">
    <source>
        <dbReference type="ARBA" id="ARBA00022723"/>
    </source>
</evidence>
<feature type="domain" description="4Fe-4S ferredoxin-type" evidence="4">
    <location>
        <begin position="35"/>
        <end position="64"/>
    </location>
</feature>
<sequence length="600" mass="67494">MIQIVDKSECCGCNACGDVCTHEAITFQTDIEGFWYPVVDKDKCIDCGLCEKVCPIINIDVLKKNDFEKPICYAAEHKNIEVVFDSTSGGLFSALADIMYKDNGFVGGAIFNDDFSVRQYISDDKCDLLKLRSSKYLQSNCEGFYKQVREYLKSGEKVLVCGCPCQMAAMRAFLRKDYENLIIVDFICRAIDSPKAWRKYLDTFDERYESKVVYAKAKSKEYGWRNLTQKVILENGKHLYETKNKQLAQIGSFITCALSRPSCYDCKFKGFPRMADITIADFWGIESVKQDKLKDKDIGTSLGMINSEKGKEFFERVKARLNYVEVPFETIIPGNVSLYESIALPTVDRKSLFEDMDKMSFCEVAKKYGFYGYPVSKKQQLKRILSSVKHLLCATQCRPFSIFRTLKYNTLKEILQNKFILFYPYSFVQFANGAKIIKEGRINFGCKRYRDSKLETRMLVDKGGTLKVLGDVSISYGADIEVFSGGELTFKGGLVSNLNTVIVCANKIEIGKDVGFGRNITIRDNNGGHYINITGYKDSAPVIIGDKVWLCESCTIMPGAKIGDGAIIGAHSVVYGNVPAHALVSGNPAKVVMNNVLWKK</sequence>
<dbReference type="RefSeq" id="WP_117513637.1">
    <property type="nucleotide sequence ID" value="NZ_CAKJYT010000009.1"/>
</dbReference>
<dbReference type="InterPro" id="IPR017896">
    <property type="entry name" value="4Fe4S_Fe-S-bd"/>
</dbReference>